<feature type="region of interest" description="Disordered" evidence="1">
    <location>
        <begin position="1"/>
        <end position="34"/>
    </location>
</feature>
<evidence type="ECO:0000313" key="2">
    <source>
        <dbReference type="EMBL" id="KAK7255393.1"/>
    </source>
</evidence>
<accession>A0AAN9EK15</accession>
<dbReference type="AlphaFoldDB" id="A0AAN9EK15"/>
<organism evidence="2 3">
    <name type="scientific">Crotalaria pallida</name>
    <name type="common">Smooth rattlebox</name>
    <name type="synonym">Crotalaria striata</name>
    <dbReference type="NCBI Taxonomy" id="3830"/>
    <lineage>
        <taxon>Eukaryota</taxon>
        <taxon>Viridiplantae</taxon>
        <taxon>Streptophyta</taxon>
        <taxon>Embryophyta</taxon>
        <taxon>Tracheophyta</taxon>
        <taxon>Spermatophyta</taxon>
        <taxon>Magnoliopsida</taxon>
        <taxon>eudicotyledons</taxon>
        <taxon>Gunneridae</taxon>
        <taxon>Pentapetalae</taxon>
        <taxon>rosids</taxon>
        <taxon>fabids</taxon>
        <taxon>Fabales</taxon>
        <taxon>Fabaceae</taxon>
        <taxon>Papilionoideae</taxon>
        <taxon>50 kb inversion clade</taxon>
        <taxon>genistoids sensu lato</taxon>
        <taxon>core genistoids</taxon>
        <taxon>Crotalarieae</taxon>
        <taxon>Crotalaria</taxon>
    </lineage>
</organism>
<sequence length="152" mass="16259">MLLTQRQGESYNGGIHSIDSQADPNDTSRQLEGRDSRELFTKATMRDLVRRFDLDLLYDYLSFTVDGVFVFVDKNHAAVVVERVLEEGLVGEAKDEEVGVWGLEESGGDGIEFIGGHGFWVGGVGDGGVVEEGFGDGGWERGGGGDGRSGGG</sequence>
<feature type="compositionally biased region" description="Polar residues" evidence="1">
    <location>
        <begin position="18"/>
        <end position="28"/>
    </location>
</feature>
<evidence type="ECO:0000256" key="1">
    <source>
        <dbReference type="SAM" id="MobiDB-lite"/>
    </source>
</evidence>
<keyword evidence="3" id="KW-1185">Reference proteome</keyword>
<dbReference type="EMBL" id="JAYWIO010000006">
    <property type="protein sequence ID" value="KAK7255393.1"/>
    <property type="molecule type" value="Genomic_DNA"/>
</dbReference>
<dbReference type="Proteomes" id="UP001372338">
    <property type="component" value="Unassembled WGS sequence"/>
</dbReference>
<reference evidence="2 3" key="1">
    <citation type="submission" date="2024-01" db="EMBL/GenBank/DDBJ databases">
        <title>The genomes of 5 underutilized Papilionoideae crops provide insights into root nodulation and disease resistanc.</title>
        <authorList>
            <person name="Yuan L."/>
        </authorList>
    </citation>
    <scope>NUCLEOTIDE SEQUENCE [LARGE SCALE GENOMIC DNA]</scope>
    <source>
        <strain evidence="2">ZHUSHIDOU_FW_LH</strain>
        <tissue evidence="2">Leaf</tissue>
    </source>
</reference>
<name>A0AAN9EK15_CROPI</name>
<feature type="compositionally biased region" description="Polar residues" evidence="1">
    <location>
        <begin position="1"/>
        <end position="10"/>
    </location>
</feature>
<protein>
    <submittedName>
        <fullName evidence="2">Uncharacterized protein</fullName>
    </submittedName>
</protein>
<gene>
    <name evidence="2" type="ORF">RIF29_28802</name>
</gene>
<comment type="caution">
    <text evidence="2">The sequence shown here is derived from an EMBL/GenBank/DDBJ whole genome shotgun (WGS) entry which is preliminary data.</text>
</comment>
<proteinExistence type="predicted"/>
<evidence type="ECO:0000313" key="3">
    <source>
        <dbReference type="Proteomes" id="UP001372338"/>
    </source>
</evidence>